<dbReference type="RefSeq" id="WP_074876750.1">
    <property type="nucleotide sequence ID" value="NZ_FOXI01000003.1"/>
</dbReference>
<evidence type="ECO:0000256" key="1">
    <source>
        <dbReference type="SAM" id="MobiDB-lite"/>
    </source>
</evidence>
<dbReference type="InterPro" id="IPR006311">
    <property type="entry name" value="TAT_signal"/>
</dbReference>
<dbReference type="Proteomes" id="UP000183769">
    <property type="component" value="Unassembled WGS sequence"/>
</dbReference>
<organism evidence="2 3">
    <name type="scientific">Halolamina pelagica</name>
    <dbReference type="NCBI Taxonomy" id="699431"/>
    <lineage>
        <taxon>Archaea</taxon>
        <taxon>Methanobacteriati</taxon>
        <taxon>Methanobacteriota</taxon>
        <taxon>Stenosarchaea group</taxon>
        <taxon>Halobacteria</taxon>
        <taxon>Halobacteriales</taxon>
        <taxon>Haloferacaceae</taxon>
    </lineage>
</organism>
<dbReference type="AlphaFoldDB" id="A0A1I5Q9T7"/>
<sequence length="368" mass="38178">MTDNRPPGVPTRRQLLAGLGTLGAASAFGGGAGAALLSDSEAMGGTITAGDVSLTVDCPDCLATPDGIAFDLAVDPGESGSTTLSVAPDGNPVRLWVRTTCPPVGDAFARALEVTLGLDADCDGEAESTLFEGSLADLRRSLVDGRRLEGSSPCVPTGQSLCLDLGWELPADVTIPASSTTLAFEFYAEQCRHQPESAVTDPFAGTEPCPEEPDCPACVDLGKIDVQGDQLTVGESYAFTDAPNEQYRDDGHEYAIEVLSVTDEGQPPETVGAGFRLLRDGDPADDLRICAVAVGGGRPDPDLKPSDPDARVARYTFDPPSSSTPGQVYAAHGAYKDDPLSQPDDDRPAISNITVSVCADGTGEETDD</sequence>
<name>A0A1I5Q9T7_9EURY</name>
<dbReference type="PROSITE" id="PS51318">
    <property type="entry name" value="TAT"/>
    <property type="match status" value="1"/>
</dbReference>
<evidence type="ECO:0000313" key="2">
    <source>
        <dbReference type="EMBL" id="SFP42992.1"/>
    </source>
</evidence>
<evidence type="ECO:0000313" key="3">
    <source>
        <dbReference type="Proteomes" id="UP000183769"/>
    </source>
</evidence>
<protein>
    <recommendedName>
        <fullName evidence="4">SipW-cognate class signal peptide</fullName>
    </recommendedName>
</protein>
<gene>
    <name evidence="2" type="ORF">SAMN05216277_103325</name>
</gene>
<proteinExistence type="predicted"/>
<keyword evidence="3" id="KW-1185">Reference proteome</keyword>
<feature type="region of interest" description="Disordered" evidence="1">
    <location>
        <begin position="293"/>
        <end position="368"/>
    </location>
</feature>
<reference evidence="3" key="1">
    <citation type="submission" date="2016-10" db="EMBL/GenBank/DDBJ databases">
        <authorList>
            <person name="Varghese N."/>
            <person name="Submissions S."/>
        </authorList>
    </citation>
    <scope>NUCLEOTIDE SEQUENCE [LARGE SCALE GENOMIC DNA]</scope>
    <source>
        <strain evidence="3">CGMCC 1.10329</strain>
    </source>
</reference>
<accession>A0A1I5Q9T7</accession>
<feature type="compositionally biased region" description="Basic and acidic residues" evidence="1">
    <location>
        <begin position="334"/>
        <end position="348"/>
    </location>
</feature>
<feature type="compositionally biased region" description="Basic and acidic residues" evidence="1">
    <location>
        <begin position="299"/>
        <end position="312"/>
    </location>
</feature>
<evidence type="ECO:0008006" key="4">
    <source>
        <dbReference type="Google" id="ProtNLM"/>
    </source>
</evidence>
<dbReference type="OrthoDB" id="162072at2157"/>
<dbReference type="EMBL" id="FOXI01000003">
    <property type="protein sequence ID" value="SFP42992.1"/>
    <property type="molecule type" value="Genomic_DNA"/>
</dbReference>